<protein>
    <recommendedName>
        <fullName evidence="3">Mos1 transposase HTH domain-containing protein</fullName>
    </recommendedName>
</protein>
<reference evidence="1" key="1">
    <citation type="journal article" date="2023" name="Insect Mol. Biol.">
        <title>Genome sequencing provides insights into the evolution of gene families encoding plant cell wall-degrading enzymes in longhorned beetles.</title>
        <authorList>
            <person name="Shin N.R."/>
            <person name="Okamura Y."/>
            <person name="Kirsch R."/>
            <person name="Pauchet Y."/>
        </authorList>
    </citation>
    <scope>NUCLEOTIDE SEQUENCE</scope>
    <source>
        <strain evidence="1">AMC_N1</strain>
    </source>
</reference>
<keyword evidence="2" id="KW-1185">Reference proteome</keyword>
<evidence type="ECO:0000313" key="2">
    <source>
        <dbReference type="Proteomes" id="UP001162162"/>
    </source>
</evidence>
<sequence length="147" mass="17310">MDCAHTMGQAKRHRLLEADRFDPRYRTSSVSLVLDFLVQMEQRVNFKFLVQMRKTFIEAYAMLKEVYGNECLSRTQVFEWFKEGRETTEDDPCPGRPSTSITDENIENSGKIIREDRRLSIRELVEITGIDKECVRQILHESLELTF</sequence>
<proteinExistence type="predicted"/>
<name>A0AAV8Y8Z9_9CUCU</name>
<dbReference type="Gene3D" id="1.10.10.1450">
    <property type="match status" value="1"/>
</dbReference>
<organism evidence="1 2">
    <name type="scientific">Aromia moschata</name>
    <dbReference type="NCBI Taxonomy" id="1265417"/>
    <lineage>
        <taxon>Eukaryota</taxon>
        <taxon>Metazoa</taxon>
        <taxon>Ecdysozoa</taxon>
        <taxon>Arthropoda</taxon>
        <taxon>Hexapoda</taxon>
        <taxon>Insecta</taxon>
        <taxon>Pterygota</taxon>
        <taxon>Neoptera</taxon>
        <taxon>Endopterygota</taxon>
        <taxon>Coleoptera</taxon>
        <taxon>Polyphaga</taxon>
        <taxon>Cucujiformia</taxon>
        <taxon>Chrysomeloidea</taxon>
        <taxon>Cerambycidae</taxon>
        <taxon>Cerambycinae</taxon>
        <taxon>Callichromatini</taxon>
        <taxon>Aromia</taxon>
    </lineage>
</organism>
<gene>
    <name evidence="1" type="ORF">NQ318_008240</name>
</gene>
<evidence type="ECO:0000313" key="1">
    <source>
        <dbReference type="EMBL" id="KAJ8946884.1"/>
    </source>
</evidence>
<dbReference type="PANTHER" id="PTHR46060:SF1">
    <property type="entry name" value="MARINER MOS1 TRANSPOSASE-LIKE PROTEIN"/>
    <property type="match status" value="1"/>
</dbReference>
<comment type="caution">
    <text evidence="1">The sequence shown here is derived from an EMBL/GenBank/DDBJ whole genome shotgun (WGS) entry which is preliminary data.</text>
</comment>
<accession>A0AAV8Y8Z9</accession>
<dbReference type="InterPro" id="IPR052709">
    <property type="entry name" value="Transposase-MT_Hybrid"/>
</dbReference>
<evidence type="ECO:0008006" key="3">
    <source>
        <dbReference type="Google" id="ProtNLM"/>
    </source>
</evidence>
<dbReference type="AlphaFoldDB" id="A0AAV8Y8Z9"/>
<dbReference type="EMBL" id="JAPWTK010000173">
    <property type="protein sequence ID" value="KAJ8946884.1"/>
    <property type="molecule type" value="Genomic_DNA"/>
</dbReference>
<dbReference type="PANTHER" id="PTHR46060">
    <property type="entry name" value="MARINER MOS1 TRANSPOSASE-LIKE PROTEIN"/>
    <property type="match status" value="1"/>
</dbReference>
<dbReference type="Proteomes" id="UP001162162">
    <property type="component" value="Unassembled WGS sequence"/>
</dbReference>